<keyword evidence="2" id="KW-0813">Transport</keyword>
<keyword evidence="3" id="KW-0812">Transmembrane</keyword>
<dbReference type="PANTHER" id="PTHR43649:SF29">
    <property type="entry name" value="OSMOPROTECTIVE COMPOUNDS-BINDING PROTEIN GGTB"/>
    <property type="match status" value="1"/>
</dbReference>
<dbReference type="Proteomes" id="UP001225316">
    <property type="component" value="Unassembled WGS sequence"/>
</dbReference>
<dbReference type="Gene3D" id="3.40.190.10">
    <property type="entry name" value="Periplasmic binding protein-like II"/>
    <property type="match status" value="3"/>
</dbReference>
<dbReference type="RefSeq" id="WP_308949458.1">
    <property type="nucleotide sequence ID" value="NZ_JARXHW010000012.1"/>
</dbReference>
<evidence type="ECO:0000256" key="2">
    <source>
        <dbReference type="ARBA" id="ARBA00022448"/>
    </source>
</evidence>
<dbReference type="InterPro" id="IPR050490">
    <property type="entry name" value="Bact_solute-bd_prot1"/>
</dbReference>
<reference evidence="4 5" key="1">
    <citation type="submission" date="2023-04" db="EMBL/GenBank/DDBJ databases">
        <title>A novel bacteria isolated from coastal sediment.</title>
        <authorList>
            <person name="Liu X.-J."/>
            <person name="Du Z.-J."/>
        </authorList>
    </citation>
    <scope>NUCLEOTIDE SEQUENCE [LARGE SCALE GENOMIC DNA]</scope>
    <source>
        <strain evidence="4 5">SDUM461003</strain>
    </source>
</reference>
<protein>
    <submittedName>
        <fullName evidence="4">Extracellular solute-binding protein</fullName>
    </submittedName>
</protein>
<gene>
    <name evidence="4" type="ORF">QEH52_07380</name>
</gene>
<evidence type="ECO:0000313" key="4">
    <source>
        <dbReference type="EMBL" id="MDQ8207324.1"/>
    </source>
</evidence>
<keyword evidence="3" id="KW-0472">Membrane</keyword>
<sequence length="613" mass="69143">MSNTSRKFNPSWIAVIILVGAFVVSAIRFFLIASEGGSSDEAGGLKVIRVAHWQLEPGFRESMQWAMDTYNALPHVREANVRIEQEPIPERVFNQVMNVHLISGTAPDIATKGETTIIRGNALARFYAPIGEFVNEPNPYNQKAYQIQDLSDELSQSIASMPWRDTFFDGLEGGYVESLSDFFAIPVSTAGGNRVFYNMAIMEAVKAYAHQAFAREALPEWMTDLDRSLGQPDGFLPLERAKQWVQGPSIPETMGEWIFYCAAVQAYAEAEGLEYLVPISASIYPHNNVILRYESEFFANHWKRLDFDLGTTLSSIEVISGFDRKLWDFEDSTFQAYFDFMQTIVSFYPKGFLGLDREQALRRFVMGNAAMITTGGWDAQSILSGIAGRDRPEDRFEVELGLRPMPAEDERWYAQLPMRMTEANIGGGVPLAINKQTPHFDWALDFLKFLSSHRINEEFNQRAGWLPVIVNTVPPDAMDAFVPDMHGAPKQLAMRFDSSDIPSSIRNTWASTIKLFMSGDIDYTGLSQRISEVLDNPDLGVSRAWKISLQKAQDASRANDRVISVERLNATLGVENALSRERSLLYNSMNSDEGISVLRWWKETKPSEPFPTY</sequence>
<keyword evidence="5" id="KW-1185">Reference proteome</keyword>
<proteinExistence type="inferred from homology"/>
<feature type="transmembrane region" description="Helical" evidence="3">
    <location>
        <begin position="12"/>
        <end position="31"/>
    </location>
</feature>
<evidence type="ECO:0000256" key="3">
    <source>
        <dbReference type="SAM" id="Phobius"/>
    </source>
</evidence>
<keyword evidence="3" id="KW-1133">Transmembrane helix</keyword>
<organism evidence="4 5">
    <name type="scientific">Thalassobacterium maritimum</name>
    <dbReference type="NCBI Taxonomy" id="3041265"/>
    <lineage>
        <taxon>Bacteria</taxon>
        <taxon>Pseudomonadati</taxon>
        <taxon>Verrucomicrobiota</taxon>
        <taxon>Opitutia</taxon>
        <taxon>Puniceicoccales</taxon>
        <taxon>Coraliomargaritaceae</taxon>
        <taxon>Thalassobacterium</taxon>
    </lineage>
</organism>
<comment type="similarity">
    <text evidence="1">Belongs to the bacterial solute-binding protein 1 family.</text>
</comment>
<comment type="caution">
    <text evidence="4">The sequence shown here is derived from an EMBL/GenBank/DDBJ whole genome shotgun (WGS) entry which is preliminary data.</text>
</comment>
<dbReference type="PANTHER" id="PTHR43649">
    <property type="entry name" value="ARABINOSE-BINDING PROTEIN-RELATED"/>
    <property type="match status" value="1"/>
</dbReference>
<evidence type="ECO:0000313" key="5">
    <source>
        <dbReference type="Proteomes" id="UP001225316"/>
    </source>
</evidence>
<dbReference type="SUPFAM" id="SSF53850">
    <property type="entry name" value="Periplasmic binding protein-like II"/>
    <property type="match status" value="1"/>
</dbReference>
<name>A0ABU1AVM7_9BACT</name>
<dbReference type="EMBL" id="JARXHW010000012">
    <property type="protein sequence ID" value="MDQ8207324.1"/>
    <property type="molecule type" value="Genomic_DNA"/>
</dbReference>
<evidence type="ECO:0000256" key="1">
    <source>
        <dbReference type="ARBA" id="ARBA00008520"/>
    </source>
</evidence>
<accession>A0ABU1AVM7</accession>